<dbReference type="Pfam" id="PF02801">
    <property type="entry name" value="Ketoacyl-synt_C"/>
    <property type="match status" value="1"/>
</dbReference>
<keyword evidence="5" id="KW-0560">Oxidoreductase</keyword>
<evidence type="ECO:0000313" key="11">
    <source>
        <dbReference type="EMBL" id="CAA9996925.1"/>
    </source>
</evidence>
<accession>A0A6H5G513</accession>
<evidence type="ECO:0000256" key="2">
    <source>
        <dbReference type="ARBA" id="ARBA00022516"/>
    </source>
</evidence>
<dbReference type="OrthoDB" id="329835at2759"/>
<evidence type="ECO:0000256" key="5">
    <source>
        <dbReference type="ARBA" id="ARBA00023002"/>
    </source>
</evidence>
<feature type="region of interest" description="Disordered" evidence="9">
    <location>
        <begin position="140"/>
        <end position="180"/>
    </location>
</feature>
<evidence type="ECO:0000256" key="1">
    <source>
        <dbReference type="ARBA" id="ARBA00022450"/>
    </source>
</evidence>
<dbReference type="GO" id="GO:0004312">
    <property type="term" value="F:fatty acid synthase activity"/>
    <property type="evidence" value="ECO:0007669"/>
    <property type="project" value="TreeGrafter"/>
</dbReference>
<keyword evidence="2" id="KW-0444">Lipid biosynthesis</keyword>
<gene>
    <name evidence="11" type="ORF">NTEN_LOCUS3308</name>
</gene>
<dbReference type="PANTHER" id="PTHR43775">
    <property type="entry name" value="FATTY ACID SYNTHASE"/>
    <property type="match status" value="1"/>
</dbReference>
<evidence type="ECO:0000256" key="4">
    <source>
        <dbReference type="ARBA" id="ARBA00022857"/>
    </source>
</evidence>
<feature type="compositionally biased region" description="Polar residues" evidence="9">
    <location>
        <begin position="169"/>
        <end position="180"/>
    </location>
</feature>
<dbReference type="InterPro" id="IPR016039">
    <property type="entry name" value="Thiolase-like"/>
</dbReference>
<protein>
    <recommendedName>
        <fullName evidence="10">Beta-ketoacyl synthase C-terminal domain-containing protein</fullName>
    </recommendedName>
</protein>
<feature type="domain" description="Beta-ketoacyl synthase C-terminal" evidence="10">
    <location>
        <begin position="14"/>
        <end position="70"/>
    </location>
</feature>
<evidence type="ECO:0000256" key="3">
    <source>
        <dbReference type="ARBA" id="ARBA00022832"/>
    </source>
</evidence>
<dbReference type="Gene3D" id="3.40.47.10">
    <property type="match status" value="1"/>
</dbReference>
<dbReference type="Proteomes" id="UP000479000">
    <property type="component" value="Unassembled WGS sequence"/>
</dbReference>
<dbReference type="InterPro" id="IPR050091">
    <property type="entry name" value="PKS_NRPS_Biosynth_Enz"/>
</dbReference>
<keyword evidence="1" id="KW-0596">Phosphopantetheine</keyword>
<keyword evidence="8" id="KW-0511">Multifunctional enzyme</keyword>
<evidence type="ECO:0000256" key="6">
    <source>
        <dbReference type="ARBA" id="ARBA00023098"/>
    </source>
</evidence>
<dbReference type="EMBL" id="CADCXU010005194">
    <property type="protein sequence ID" value="CAA9996925.1"/>
    <property type="molecule type" value="Genomic_DNA"/>
</dbReference>
<dbReference type="InterPro" id="IPR014031">
    <property type="entry name" value="Ketoacyl_synth_C"/>
</dbReference>
<organism evidence="11 12">
    <name type="scientific">Nesidiocoris tenuis</name>
    <dbReference type="NCBI Taxonomy" id="355587"/>
    <lineage>
        <taxon>Eukaryota</taxon>
        <taxon>Metazoa</taxon>
        <taxon>Ecdysozoa</taxon>
        <taxon>Arthropoda</taxon>
        <taxon>Hexapoda</taxon>
        <taxon>Insecta</taxon>
        <taxon>Pterygota</taxon>
        <taxon>Neoptera</taxon>
        <taxon>Paraneoptera</taxon>
        <taxon>Hemiptera</taxon>
        <taxon>Heteroptera</taxon>
        <taxon>Panheteroptera</taxon>
        <taxon>Cimicomorpha</taxon>
        <taxon>Miridae</taxon>
        <taxon>Dicyphina</taxon>
        <taxon>Nesidiocoris</taxon>
    </lineage>
</organism>
<evidence type="ECO:0000259" key="10">
    <source>
        <dbReference type="Pfam" id="PF02801"/>
    </source>
</evidence>
<evidence type="ECO:0000313" key="12">
    <source>
        <dbReference type="Proteomes" id="UP000479000"/>
    </source>
</evidence>
<keyword evidence="3" id="KW-0276">Fatty acid metabolism</keyword>
<proteinExistence type="predicted"/>
<keyword evidence="7" id="KW-0275">Fatty acid biosynthesis</keyword>
<dbReference type="GO" id="GO:0016491">
    <property type="term" value="F:oxidoreductase activity"/>
    <property type="evidence" value="ECO:0007669"/>
    <property type="project" value="UniProtKB-KW"/>
</dbReference>
<keyword evidence="4" id="KW-0521">NADP</keyword>
<dbReference type="PANTHER" id="PTHR43775:SF7">
    <property type="entry name" value="FATTY ACID SYNTHASE"/>
    <property type="match status" value="1"/>
</dbReference>
<feature type="compositionally biased region" description="Basic and acidic residues" evidence="9">
    <location>
        <begin position="159"/>
        <end position="168"/>
    </location>
</feature>
<keyword evidence="6" id="KW-0443">Lipid metabolism</keyword>
<dbReference type="SUPFAM" id="SSF53901">
    <property type="entry name" value="Thiolase-like"/>
    <property type="match status" value="1"/>
</dbReference>
<dbReference type="GO" id="GO:0006633">
    <property type="term" value="P:fatty acid biosynthetic process"/>
    <property type="evidence" value="ECO:0007669"/>
    <property type="project" value="UniProtKB-KW"/>
</dbReference>
<dbReference type="AlphaFoldDB" id="A0A6H5G513"/>
<evidence type="ECO:0000256" key="7">
    <source>
        <dbReference type="ARBA" id="ARBA00023160"/>
    </source>
</evidence>
<sequence length="180" mass="20499">MVFVQKRKDARRLYASVVGTNTNSDGFKEKGISFPSGSMQKAMIEDVFRRVAVKPSEISYVEAHGTGTKVSFWKIAHSPVSESRRVLFQHSRFPGWRPGRAECHRRHFLQGTTIIAIAGRFGQVEPRPLRIGCWVHPDRQGRHSNGIRRHSRQPALRNSESEYSRSCERQSSGRVSPENL</sequence>
<evidence type="ECO:0000256" key="9">
    <source>
        <dbReference type="SAM" id="MobiDB-lite"/>
    </source>
</evidence>
<name>A0A6H5G513_9HEMI</name>
<keyword evidence="12" id="KW-1185">Reference proteome</keyword>
<reference evidence="11 12" key="1">
    <citation type="submission" date="2020-02" db="EMBL/GenBank/DDBJ databases">
        <authorList>
            <person name="Ferguson B K."/>
        </authorList>
    </citation>
    <scope>NUCLEOTIDE SEQUENCE [LARGE SCALE GENOMIC DNA]</scope>
</reference>
<evidence type="ECO:0000256" key="8">
    <source>
        <dbReference type="ARBA" id="ARBA00023268"/>
    </source>
</evidence>